<evidence type="ECO:0000313" key="3">
    <source>
        <dbReference type="EMBL" id="MFC7705422.1"/>
    </source>
</evidence>
<dbReference type="PANTHER" id="PTHR42793">
    <property type="entry name" value="COA BINDING DOMAIN CONTAINING PROTEIN"/>
    <property type="match status" value="1"/>
</dbReference>
<dbReference type="SUPFAM" id="SSF51735">
    <property type="entry name" value="NAD(P)-binding Rossmann-fold domains"/>
    <property type="match status" value="1"/>
</dbReference>
<dbReference type="Gene3D" id="3.40.50.720">
    <property type="entry name" value="NAD(P)-binding Rossmann-like Domain"/>
    <property type="match status" value="1"/>
</dbReference>
<evidence type="ECO:0000313" key="4">
    <source>
        <dbReference type="Proteomes" id="UP001596516"/>
    </source>
</evidence>
<dbReference type="GO" id="GO:0016874">
    <property type="term" value="F:ligase activity"/>
    <property type="evidence" value="ECO:0007669"/>
    <property type="project" value="UniProtKB-KW"/>
</dbReference>
<keyword evidence="3" id="KW-0436">Ligase</keyword>
<dbReference type="Gene3D" id="3.30.1490.20">
    <property type="entry name" value="ATP-grasp fold, A domain"/>
    <property type="match status" value="1"/>
</dbReference>
<dbReference type="Gene3D" id="3.30.470.20">
    <property type="entry name" value="ATP-grasp fold, B domain"/>
    <property type="match status" value="1"/>
</dbReference>
<dbReference type="Pfam" id="PF13549">
    <property type="entry name" value="ATP-grasp_5"/>
    <property type="match status" value="1"/>
</dbReference>
<evidence type="ECO:0000259" key="2">
    <source>
        <dbReference type="SMART" id="SM00881"/>
    </source>
</evidence>
<gene>
    <name evidence="3" type="ORF">ACFQXB_14585</name>
</gene>
<dbReference type="InterPro" id="IPR013815">
    <property type="entry name" value="ATP_grasp_subdomain_1"/>
</dbReference>
<dbReference type="SUPFAM" id="SSF56059">
    <property type="entry name" value="Glutathione synthetase ATP-binding domain-like"/>
    <property type="match status" value="1"/>
</dbReference>
<accession>A0ABW2UL31</accession>
<dbReference type="InterPro" id="IPR032875">
    <property type="entry name" value="Succ_CoA_lig_flav_dom"/>
</dbReference>
<dbReference type="SMART" id="SM00881">
    <property type="entry name" value="CoA_binding"/>
    <property type="match status" value="1"/>
</dbReference>
<dbReference type="Gene3D" id="3.40.50.261">
    <property type="entry name" value="Succinyl-CoA synthetase domains"/>
    <property type="match status" value="2"/>
</dbReference>
<dbReference type="Proteomes" id="UP001596516">
    <property type="component" value="Unassembled WGS sequence"/>
</dbReference>
<dbReference type="EMBL" id="JBHTFQ010000008">
    <property type="protein sequence ID" value="MFC7705422.1"/>
    <property type="molecule type" value="Genomic_DNA"/>
</dbReference>
<dbReference type="InterPro" id="IPR036291">
    <property type="entry name" value="NAD(P)-bd_dom_sf"/>
</dbReference>
<feature type="domain" description="CoA-binding" evidence="2">
    <location>
        <begin position="9"/>
        <end position="104"/>
    </location>
</feature>
<dbReference type="InterPro" id="IPR016102">
    <property type="entry name" value="Succinyl-CoA_synth-like"/>
</dbReference>
<dbReference type="InterPro" id="IPR003781">
    <property type="entry name" value="CoA-bd"/>
</dbReference>
<dbReference type="Pfam" id="PF13607">
    <property type="entry name" value="Succ_CoA_lig"/>
    <property type="match status" value="1"/>
</dbReference>
<dbReference type="SUPFAM" id="SSF52210">
    <property type="entry name" value="Succinyl-CoA synthetase domains"/>
    <property type="match status" value="2"/>
</dbReference>
<dbReference type="RefSeq" id="WP_377405331.1">
    <property type="nucleotide sequence ID" value="NZ_JBHTFQ010000008.1"/>
</dbReference>
<evidence type="ECO:0000256" key="1">
    <source>
        <dbReference type="ARBA" id="ARBA00022532"/>
    </source>
</evidence>
<name>A0ABW2UL31_9RHOB</name>
<keyword evidence="1" id="KW-0816">Tricarboxylic acid cycle</keyword>
<dbReference type="PANTHER" id="PTHR42793:SF4">
    <property type="entry name" value="BLL6376 PROTEIN"/>
    <property type="match status" value="1"/>
</dbReference>
<dbReference type="Pfam" id="PF13380">
    <property type="entry name" value="CoA_binding_2"/>
    <property type="match status" value="1"/>
</dbReference>
<comment type="caution">
    <text evidence="3">The sequence shown here is derived from an EMBL/GenBank/DDBJ whole genome shotgun (WGS) entry which is preliminary data.</text>
</comment>
<proteinExistence type="predicted"/>
<keyword evidence="4" id="KW-1185">Reference proteome</keyword>
<reference evidence="4" key="1">
    <citation type="journal article" date="2019" name="Int. J. Syst. Evol. Microbiol.">
        <title>The Global Catalogue of Microorganisms (GCM) 10K type strain sequencing project: providing services to taxonomists for standard genome sequencing and annotation.</title>
        <authorList>
            <consortium name="The Broad Institute Genomics Platform"/>
            <consortium name="The Broad Institute Genome Sequencing Center for Infectious Disease"/>
            <person name="Wu L."/>
            <person name="Ma J."/>
        </authorList>
    </citation>
    <scope>NUCLEOTIDE SEQUENCE [LARGE SCALE GENOMIC DNA]</scope>
    <source>
        <strain evidence="4">CGMCC 1.12750</strain>
    </source>
</reference>
<protein>
    <submittedName>
        <fullName evidence="3">Acetate--CoA ligase family protein</fullName>
    </submittedName>
</protein>
<organism evidence="3 4">
    <name type="scientific">Plastorhodobacter daqingensis</name>
    <dbReference type="NCBI Taxonomy" id="1387281"/>
    <lineage>
        <taxon>Bacteria</taxon>
        <taxon>Pseudomonadati</taxon>
        <taxon>Pseudomonadota</taxon>
        <taxon>Alphaproteobacteria</taxon>
        <taxon>Rhodobacterales</taxon>
        <taxon>Paracoccaceae</taxon>
        <taxon>Plastorhodobacter</taxon>
    </lineage>
</organism>
<sequence>MNTDWAAALLHPRRVALVGVSDDPNRTSGRPLQFLRRAGFEGEIQVVNPRRETVQGERAWPSLSALPERPDHAFILTDTDKALDALEECQALGIPVATMLSAGFGESGEQGAANQARLADILARGGIRLVGPSSIGVVNLHAGLTLTANAAFAEPDLPRGGIFVGSHSGSLIGALVSRGKRKGIGFAGLVSVGAETDLSIGEICATTLDDPKVTSYMLFIETLRHAEDLRGFALAAAERGKPVAAFKLGRSEEAAELAVSHTGSLAGVDEVADIFLKECGIARVESFEGLLEVMPLLERVPATALPRRGRVGVVTTTGGGAAMAVDQMALRGVEVVPASAETRARLRAVGIDAGEGRILDLTLAGAQYDVMKAALDVLRQAPEFDLVLASVGSSARFNPELAVQPALDAAQEPGTPLAVFLVPDAPEAAQRLARAGVPAFQNPETCGDAVAAALSRRTPRRQAPLDPGGADRPAPTVLDEAQSYALLAQAGVPVAPHVVLGVDDPLPDLPFGWPVVVKVLDAAIPHKTDAGGVVLGVADKDALRAAIATIRDRVAARTGGHRVERVLVQQMTRGVGEVLLGFRRDPQVGPIVVLAAGGIYTELYRDSTMRLAPVDRAGAFEMIAELKYARVLDGFRGAPKGDLAALADAIVGLSQLALLHEGRVAEAEINPLFVLPEGAGVCAIDGLAQVFDT</sequence>